<accession>A0AAD8HSD3</accession>
<feature type="region of interest" description="Disordered" evidence="1">
    <location>
        <begin position="84"/>
        <end position="112"/>
    </location>
</feature>
<feature type="region of interest" description="Disordered" evidence="1">
    <location>
        <begin position="391"/>
        <end position="479"/>
    </location>
</feature>
<protein>
    <submittedName>
        <fullName evidence="2">Uncharacterized protein</fullName>
    </submittedName>
</protein>
<dbReference type="PANTHER" id="PTHR36368">
    <property type="entry name" value="ATP-DEPENDENT CASEINOLYTIC PROTEASE/CROTONASE FAMILY PROTEIN"/>
    <property type="match status" value="1"/>
</dbReference>
<dbReference type="AlphaFoldDB" id="A0AAD8HSD3"/>
<reference evidence="2" key="2">
    <citation type="submission" date="2023-05" db="EMBL/GenBank/DDBJ databases">
        <authorList>
            <person name="Schelkunov M.I."/>
        </authorList>
    </citation>
    <scope>NUCLEOTIDE SEQUENCE</scope>
    <source>
        <strain evidence="2">Hsosn_3</strain>
        <tissue evidence="2">Leaf</tissue>
    </source>
</reference>
<dbReference type="PANTHER" id="PTHR36368:SF1">
    <property type="entry name" value="ATP-DEPENDENT CASEINOLYTIC PROTEASE_CROTONASE FAMILY PROTEIN"/>
    <property type="match status" value="1"/>
</dbReference>
<keyword evidence="3" id="KW-1185">Reference proteome</keyword>
<proteinExistence type="predicted"/>
<reference evidence="2" key="1">
    <citation type="submission" date="2023-02" db="EMBL/GenBank/DDBJ databases">
        <title>Genome of toxic invasive species Heracleum sosnowskyi carries increased number of genes despite the absence of recent whole-genome duplications.</title>
        <authorList>
            <person name="Schelkunov M."/>
            <person name="Shtratnikova V."/>
            <person name="Makarenko M."/>
            <person name="Klepikova A."/>
            <person name="Omelchenko D."/>
            <person name="Novikova G."/>
            <person name="Obukhova E."/>
            <person name="Bogdanov V."/>
            <person name="Penin A."/>
            <person name="Logacheva M."/>
        </authorList>
    </citation>
    <scope>NUCLEOTIDE SEQUENCE</scope>
    <source>
        <strain evidence="2">Hsosn_3</strain>
        <tissue evidence="2">Leaf</tissue>
    </source>
</reference>
<evidence type="ECO:0000313" key="2">
    <source>
        <dbReference type="EMBL" id="KAK1372321.1"/>
    </source>
</evidence>
<comment type="caution">
    <text evidence="2">The sequence shown here is derived from an EMBL/GenBank/DDBJ whole genome shotgun (WGS) entry which is preliminary data.</text>
</comment>
<evidence type="ECO:0000313" key="3">
    <source>
        <dbReference type="Proteomes" id="UP001237642"/>
    </source>
</evidence>
<sequence>MTKNSNLGFSPSNSESQVLGSVDPLLIISEPPDLKNWFSSYEYRSPEFDTADGLEGCDSLIVNDSEEEEEVSYVEDSIKEKDEGLGGFAEQEFSDEDLKSSDEVEGNGFSEEGSFVEDSFKEKDENLGVFEEVGGLGRDECGEGETCVEDSIKLEGENLGEIGGFDSVDFVGCGGFKGNGCSEEDTYVEDSIKEKDENFGGFGELGNCETFVNAKVGSEGLVECENATKNNDMNQVADMSDTLNFSSEPPEIKNWFSSYVYESPALDTSDEFRLPSHEESTTPQPGLHIEMSVKSKEENVMETTITQNSDDLVGKKMASAGFVRTSSSAEDNSHDHWGNQKAIGIRNLSATNNLPLEGISPQFLGSNSASDSGAVSIKDVEFSDLKERDFHRKPKRKFPQNDLHNPFTALKSLGNGSNSPRKSLNRGDFVQKDSGGKAQSDNDMFVSPRSNLDFVASRRSSSRTDMSDDKENGKNDCAESGFISAKKNKGLRENDGNSLIRPPGASKSLRNGVKVRTVGNNDLNRRALTDRTNTQPSDVLGISGKWRCPQKSKPKLGPPMKQLGLERWVRRL</sequence>
<dbReference type="EMBL" id="JAUIZM010000007">
    <property type="protein sequence ID" value="KAK1372321.1"/>
    <property type="molecule type" value="Genomic_DNA"/>
</dbReference>
<gene>
    <name evidence="2" type="ORF">POM88_028514</name>
</gene>
<feature type="region of interest" description="Disordered" evidence="1">
    <location>
        <begin position="488"/>
        <end position="507"/>
    </location>
</feature>
<dbReference type="Proteomes" id="UP001237642">
    <property type="component" value="Unassembled WGS sequence"/>
</dbReference>
<feature type="compositionally biased region" description="Basic and acidic residues" evidence="1">
    <location>
        <begin position="465"/>
        <end position="477"/>
    </location>
</feature>
<organism evidence="2 3">
    <name type="scientific">Heracleum sosnowskyi</name>
    <dbReference type="NCBI Taxonomy" id="360622"/>
    <lineage>
        <taxon>Eukaryota</taxon>
        <taxon>Viridiplantae</taxon>
        <taxon>Streptophyta</taxon>
        <taxon>Embryophyta</taxon>
        <taxon>Tracheophyta</taxon>
        <taxon>Spermatophyta</taxon>
        <taxon>Magnoliopsida</taxon>
        <taxon>eudicotyledons</taxon>
        <taxon>Gunneridae</taxon>
        <taxon>Pentapetalae</taxon>
        <taxon>asterids</taxon>
        <taxon>campanulids</taxon>
        <taxon>Apiales</taxon>
        <taxon>Apiaceae</taxon>
        <taxon>Apioideae</taxon>
        <taxon>apioid superclade</taxon>
        <taxon>Tordylieae</taxon>
        <taxon>Tordyliinae</taxon>
        <taxon>Heracleum</taxon>
    </lineage>
</organism>
<name>A0AAD8HSD3_9APIA</name>
<evidence type="ECO:0000256" key="1">
    <source>
        <dbReference type="SAM" id="MobiDB-lite"/>
    </source>
</evidence>